<keyword evidence="2" id="KW-1185">Reference proteome</keyword>
<proteinExistence type="predicted"/>
<protein>
    <submittedName>
        <fullName evidence="1">Uncharacterized protein</fullName>
    </submittedName>
</protein>
<organism evidence="1 2">
    <name type="scientific">Papilio machaon</name>
    <name type="common">Old World swallowtail butterfly</name>
    <dbReference type="NCBI Taxonomy" id="76193"/>
    <lineage>
        <taxon>Eukaryota</taxon>
        <taxon>Metazoa</taxon>
        <taxon>Ecdysozoa</taxon>
        <taxon>Arthropoda</taxon>
        <taxon>Hexapoda</taxon>
        <taxon>Insecta</taxon>
        <taxon>Pterygota</taxon>
        <taxon>Neoptera</taxon>
        <taxon>Endopterygota</taxon>
        <taxon>Lepidoptera</taxon>
        <taxon>Glossata</taxon>
        <taxon>Ditrysia</taxon>
        <taxon>Papilionoidea</taxon>
        <taxon>Papilionidae</taxon>
        <taxon>Papilioninae</taxon>
        <taxon>Papilio</taxon>
    </lineage>
</organism>
<gene>
    <name evidence="1" type="ORF">RR48_00503</name>
</gene>
<reference evidence="1 2" key="1">
    <citation type="journal article" date="2015" name="Nat. Commun.">
        <title>Outbred genome sequencing and CRISPR/Cas9 gene editing in butterflies.</title>
        <authorList>
            <person name="Li X."/>
            <person name="Fan D."/>
            <person name="Zhang W."/>
            <person name="Liu G."/>
            <person name="Zhang L."/>
            <person name="Zhao L."/>
            <person name="Fang X."/>
            <person name="Chen L."/>
            <person name="Dong Y."/>
            <person name="Chen Y."/>
            <person name="Ding Y."/>
            <person name="Zhao R."/>
            <person name="Feng M."/>
            <person name="Zhu Y."/>
            <person name="Feng Y."/>
            <person name="Jiang X."/>
            <person name="Zhu D."/>
            <person name="Xiang H."/>
            <person name="Feng X."/>
            <person name="Li S."/>
            <person name="Wang J."/>
            <person name="Zhang G."/>
            <person name="Kronforst M.R."/>
            <person name="Wang W."/>
        </authorList>
    </citation>
    <scope>NUCLEOTIDE SEQUENCE [LARGE SCALE GENOMIC DNA]</scope>
    <source>
        <strain evidence="1">Ya'a_city_454_Pm</strain>
        <tissue evidence="1">Whole body</tissue>
    </source>
</reference>
<dbReference type="InParanoid" id="A0A0N1PKA4"/>
<dbReference type="AlphaFoldDB" id="A0A0N1PKA4"/>
<accession>A0A0N1PKA4</accession>
<name>A0A0N1PKA4_PAPMA</name>
<comment type="caution">
    <text evidence="1">The sequence shown here is derived from an EMBL/GenBank/DDBJ whole genome shotgun (WGS) entry which is preliminary data.</text>
</comment>
<dbReference type="EMBL" id="LADJ01013882">
    <property type="protein sequence ID" value="KPJ21007.1"/>
    <property type="molecule type" value="Genomic_DNA"/>
</dbReference>
<evidence type="ECO:0000313" key="2">
    <source>
        <dbReference type="Proteomes" id="UP000053240"/>
    </source>
</evidence>
<evidence type="ECO:0000313" key="1">
    <source>
        <dbReference type="EMBL" id="KPJ21007.1"/>
    </source>
</evidence>
<sequence>MVFQINKLQRPDAADKELSYSYKCECLDEGLKVETGREELKKEREIMQLVAGLQLGPDEMERREMPPHMIRSRHGPRYDNYTFFGFEESPEIYIASGGTQS</sequence>
<dbReference type="Proteomes" id="UP000053240">
    <property type="component" value="Unassembled WGS sequence"/>
</dbReference>